<dbReference type="EMBL" id="FUYN01000005">
    <property type="protein sequence ID" value="SKB61217.1"/>
    <property type="molecule type" value="Genomic_DNA"/>
</dbReference>
<feature type="compositionally biased region" description="Basic and acidic residues" evidence="1">
    <location>
        <begin position="1"/>
        <end position="12"/>
    </location>
</feature>
<evidence type="ECO:0000313" key="2">
    <source>
        <dbReference type="EMBL" id="SKB61217.1"/>
    </source>
</evidence>
<dbReference type="OrthoDB" id="1707997at2"/>
<feature type="region of interest" description="Disordered" evidence="1">
    <location>
        <begin position="1"/>
        <end position="24"/>
    </location>
</feature>
<accession>A0A1T5CP59</accession>
<dbReference type="AlphaFoldDB" id="A0A1T5CP59"/>
<dbReference type="InterPro" id="IPR024209">
    <property type="entry name" value="CDIF630_02480-like"/>
</dbReference>
<evidence type="ECO:0008006" key="4">
    <source>
        <dbReference type="Google" id="ProtNLM"/>
    </source>
</evidence>
<dbReference type="Proteomes" id="UP000243406">
    <property type="component" value="Unassembled WGS sequence"/>
</dbReference>
<dbReference type="RefSeq" id="WP_013361437.1">
    <property type="nucleotide sequence ID" value="NZ_FUYN01000005.1"/>
</dbReference>
<proteinExistence type="predicted"/>
<sequence length="62" mass="7059">MSDKDKIKKNPDICENETADSTTPATDVYDSIKCRIKETNVDIPTEEAVEKAKEWVDDENIK</sequence>
<protein>
    <recommendedName>
        <fullName evidence="4">DUF3787 domain-containing protein</fullName>
    </recommendedName>
</protein>
<dbReference type="Pfam" id="PF12655">
    <property type="entry name" value="CDIF630_02480-like"/>
    <property type="match status" value="1"/>
</dbReference>
<gene>
    <name evidence="2" type="ORF">SAMN02745120_2312</name>
</gene>
<name>A0A1T5CP59_9FIRM</name>
<evidence type="ECO:0000256" key="1">
    <source>
        <dbReference type="SAM" id="MobiDB-lite"/>
    </source>
</evidence>
<keyword evidence="3" id="KW-1185">Reference proteome</keyword>
<reference evidence="3" key="1">
    <citation type="submission" date="2017-02" db="EMBL/GenBank/DDBJ databases">
        <authorList>
            <person name="Varghese N."/>
            <person name="Submissions S."/>
        </authorList>
    </citation>
    <scope>NUCLEOTIDE SEQUENCE [LARGE SCALE GENOMIC DNA]</scope>
    <source>
        <strain evidence="3">ATCC 35199</strain>
    </source>
</reference>
<organism evidence="2 3">
    <name type="scientific">Acetoanaerobium noterae</name>
    <dbReference type="NCBI Taxonomy" id="745369"/>
    <lineage>
        <taxon>Bacteria</taxon>
        <taxon>Bacillati</taxon>
        <taxon>Bacillota</taxon>
        <taxon>Clostridia</taxon>
        <taxon>Peptostreptococcales</taxon>
        <taxon>Filifactoraceae</taxon>
        <taxon>Acetoanaerobium</taxon>
    </lineage>
</organism>
<evidence type="ECO:0000313" key="3">
    <source>
        <dbReference type="Proteomes" id="UP000243406"/>
    </source>
</evidence>